<feature type="active site" description="Proton donor" evidence="8">
    <location>
        <position position="383"/>
    </location>
</feature>
<dbReference type="CDD" id="cd11321">
    <property type="entry name" value="AmyAc_bac_euk_BE"/>
    <property type="match status" value="1"/>
</dbReference>
<evidence type="ECO:0000313" key="10">
    <source>
        <dbReference type="EMBL" id="SMD00988.1"/>
    </source>
</evidence>
<organism evidence="10 11">
    <name type="scientific">Desulfocicer vacuolatum DSM 3385</name>
    <dbReference type="NCBI Taxonomy" id="1121400"/>
    <lineage>
        <taxon>Bacteria</taxon>
        <taxon>Pseudomonadati</taxon>
        <taxon>Thermodesulfobacteriota</taxon>
        <taxon>Desulfobacteria</taxon>
        <taxon>Desulfobacterales</taxon>
        <taxon>Desulfobacteraceae</taxon>
        <taxon>Desulfocicer</taxon>
    </lineage>
</organism>
<keyword evidence="6" id="KW-0808">Transferase</keyword>
<evidence type="ECO:0000256" key="3">
    <source>
        <dbReference type="ARBA" id="ARBA00009000"/>
    </source>
</evidence>
<dbReference type="GO" id="GO:0043169">
    <property type="term" value="F:cation binding"/>
    <property type="evidence" value="ECO:0007669"/>
    <property type="project" value="InterPro"/>
</dbReference>
<dbReference type="AlphaFoldDB" id="A0A1W2DVE8"/>
<gene>
    <name evidence="10" type="ORF">SAMN02746065_12072</name>
</gene>
<dbReference type="SUPFAM" id="SSF51445">
    <property type="entry name" value="(Trans)glycosidases"/>
    <property type="match status" value="1"/>
</dbReference>
<dbReference type="InterPro" id="IPR013780">
    <property type="entry name" value="Glyco_hydro_b"/>
</dbReference>
<dbReference type="Pfam" id="PF00128">
    <property type="entry name" value="Alpha-amylase"/>
    <property type="match status" value="1"/>
</dbReference>
<dbReference type="EMBL" id="FWXY01000020">
    <property type="protein sequence ID" value="SMD00988.1"/>
    <property type="molecule type" value="Genomic_DNA"/>
</dbReference>
<evidence type="ECO:0000256" key="8">
    <source>
        <dbReference type="PIRSR" id="PIRSR000463-1"/>
    </source>
</evidence>
<evidence type="ECO:0000256" key="2">
    <source>
        <dbReference type="ARBA" id="ARBA00002953"/>
    </source>
</evidence>
<evidence type="ECO:0000313" key="11">
    <source>
        <dbReference type="Proteomes" id="UP000192418"/>
    </source>
</evidence>
<protein>
    <recommendedName>
        <fullName evidence="4">1,4-alpha-glucan branching enzyme</fullName>
        <ecNumber evidence="4">2.4.1.18</ecNumber>
    </recommendedName>
</protein>
<dbReference type="InterPro" id="IPR037439">
    <property type="entry name" value="Branching_enzy"/>
</dbReference>
<keyword evidence="5" id="KW-0328">Glycosyltransferase</keyword>
<dbReference type="SMART" id="SM00642">
    <property type="entry name" value="Aamy"/>
    <property type="match status" value="1"/>
</dbReference>
<dbReference type="PANTHER" id="PTHR43651:SF3">
    <property type="entry name" value="1,4-ALPHA-GLUCAN-BRANCHING ENZYME"/>
    <property type="match status" value="1"/>
</dbReference>
<proteinExistence type="inferred from homology"/>
<dbReference type="PIRSF" id="PIRSF000463">
    <property type="entry name" value="GlgB"/>
    <property type="match status" value="1"/>
</dbReference>
<feature type="domain" description="Glycosyl hydrolase family 13 catalytic" evidence="9">
    <location>
        <begin position="184"/>
        <end position="538"/>
    </location>
</feature>
<evidence type="ECO:0000256" key="5">
    <source>
        <dbReference type="ARBA" id="ARBA00022676"/>
    </source>
</evidence>
<dbReference type="InterPro" id="IPR017853">
    <property type="entry name" value="GH"/>
</dbReference>
<keyword evidence="7" id="KW-0119">Carbohydrate metabolism</keyword>
<evidence type="ECO:0000259" key="9">
    <source>
        <dbReference type="SMART" id="SM00642"/>
    </source>
</evidence>
<reference evidence="10 11" key="1">
    <citation type="submission" date="2017-04" db="EMBL/GenBank/DDBJ databases">
        <authorList>
            <person name="Afonso C.L."/>
            <person name="Miller P.J."/>
            <person name="Scott M.A."/>
            <person name="Spackman E."/>
            <person name="Goraichik I."/>
            <person name="Dimitrov K.M."/>
            <person name="Suarez D.L."/>
            <person name="Swayne D.E."/>
        </authorList>
    </citation>
    <scope>NUCLEOTIDE SEQUENCE [LARGE SCALE GENOMIC DNA]</scope>
    <source>
        <strain evidence="10 11">DSM 3385</strain>
    </source>
</reference>
<dbReference type="InterPro" id="IPR014756">
    <property type="entry name" value="Ig_E-set"/>
</dbReference>
<dbReference type="Gene3D" id="2.60.40.1180">
    <property type="entry name" value="Golgi alpha-mannosidase II"/>
    <property type="match status" value="1"/>
</dbReference>
<keyword evidence="11" id="KW-1185">Reference proteome</keyword>
<dbReference type="GO" id="GO:0003844">
    <property type="term" value="F:1,4-alpha-glucan branching enzyme activity"/>
    <property type="evidence" value="ECO:0007669"/>
    <property type="project" value="UniProtKB-EC"/>
</dbReference>
<feature type="active site" description="Nucleophile" evidence="8">
    <location>
        <position position="328"/>
    </location>
</feature>
<dbReference type="Pfam" id="PF02806">
    <property type="entry name" value="Alpha-amylase_C"/>
    <property type="match status" value="1"/>
</dbReference>
<dbReference type="GO" id="GO:0004553">
    <property type="term" value="F:hydrolase activity, hydrolyzing O-glycosyl compounds"/>
    <property type="evidence" value="ECO:0007669"/>
    <property type="project" value="InterPro"/>
</dbReference>
<dbReference type="GO" id="GO:0005978">
    <property type="term" value="P:glycogen biosynthetic process"/>
    <property type="evidence" value="ECO:0007669"/>
    <property type="project" value="InterPro"/>
</dbReference>
<evidence type="ECO:0000256" key="4">
    <source>
        <dbReference type="ARBA" id="ARBA00012541"/>
    </source>
</evidence>
<dbReference type="STRING" id="1121400.SAMN02746065_12072"/>
<evidence type="ECO:0000256" key="1">
    <source>
        <dbReference type="ARBA" id="ARBA00000826"/>
    </source>
</evidence>
<dbReference type="InterPro" id="IPR006048">
    <property type="entry name" value="A-amylase/branching_C"/>
</dbReference>
<evidence type="ECO:0000256" key="6">
    <source>
        <dbReference type="ARBA" id="ARBA00022679"/>
    </source>
</evidence>
<dbReference type="InterPro" id="IPR013783">
    <property type="entry name" value="Ig-like_fold"/>
</dbReference>
<dbReference type="GO" id="GO:0005737">
    <property type="term" value="C:cytoplasm"/>
    <property type="evidence" value="ECO:0007669"/>
    <property type="project" value="TreeGrafter"/>
</dbReference>
<comment type="catalytic activity">
    <reaction evidence="1">
        <text>Transfers a segment of a (1-&gt;4)-alpha-D-glucan chain to a primary hydroxy group in a similar glucan chain.</text>
        <dbReference type="EC" id="2.4.1.18"/>
    </reaction>
</comment>
<name>A0A1W2DVE8_9BACT</name>
<dbReference type="Gene3D" id="2.60.40.10">
    <property type="entry name" value="Immunoglobulins"/>
    <property type="match status" value="1"/>
</dbReference>
<dbReference type="EC" id="2.4.1.18" evidence="4"/>
<dbReference type="SUPFAM" id="SSF51011">
    <property type="entry name" value="Glycosyl hydrolase domain"/>
    <property type="match status" value="1"/>
</dbReference>
<comment type="function">
    <text evidence="2">Catalyzes the formation of the alpha-1,6-glucosidic linkages in glycogen by scission of a 1,4-alpha-linked oligosaccharide from growing alpha-1,4-glucan chains and the subsequent attachment of the oligosaccharide to the alpha-1,6 position.</text>
</comment>
<dbReference type="InterPro" id="IPR004193">
    <property type="entry name" value="Glyco_hydro_13_N"/>
</dbReference>
<dbReference type="Pfam" id="PF02922">
    <property type="entry name" value="CBM_48"/>
    <property type="match status" value="1"/>
</dbReference>
<dbReference type="SUPFAM" id="SSF81296">
    <property type="entry name" value="E set domains"/>
    <property type="match status" value="1"/>
</dbReference>
<dbReference type="Gene3D" id="3.20.20.80">
    <property type="entry name" value="Glycosidases"/>
    <property type="match status" value="1"/>
</dbReference>
<sequence>MSDPGIFNDPGLLHHQKTIQARLDRARVMEQEITDQGRKNIYDVADYHLFFGLHFTGNAWCFREWAPHATAIYIIGDMTRWQLDERFCLVSRDSNGIWEGWFDTDTFCHGQHYRLRVLWPGGEGDRIPTAALRVVQDSHTLIFNAQVWQPWNTYAWKNSSFIPSDEPLLIYEAHVGMAQEEGRVGTYREFEDHILPRVADAGYNTLQLMAVQEHPYYGSFGYHVSSFFAPSSRFGTPEELKSLVDAAHGLGIRVIMDLIHSHAVKNEVEGLGAFDGTSHQFFHKGQRGIHKLWDSRCFDYDKNQVIKFLLSNCRYWLEKFKMDGFRFDGVTSMLFLDHGIGRAFTSYADYYRKGEVDGAALGYLFLANRIIHDISPRAITIAEEVSGYPGIAAPQALGGTGFDYRFAMGVPDYWIRLLKEFKDELWPLGSLWYELNARREDEKSISYAESHDQALVGDQTLFMRLMGENIYHGMWGTRPDIKTLRALSLHKMIRLITLATAGDGYLNFMGNEFGHPEWIDFPGAHNQWSYHYARRQWSLRDNPDLYFSRLADFDRAMINGLKSFNIPGDGRAQLCYHHEDHKMIAFFRGKLLFVFNFHTDSSYTNYLIPVPPGRYGMLLDTDEKAFGGQGRLSRGQVHFTTPSTVPGDIDNHFLSLYLPTRTAVVLLSSH</sequence>
<evidence type="ECO:0000256" key="7">
    <source>
        <dbReference type="ARBA" id="ARBA00023277"/>
    </source>
</evidence>
<dbReference type="Proteomes" id="UP000192418">
    <property type="component" value="Unassembled WGS sequence"/>
</dbReference>
<dbReference type="PANTHER" id="PTHR43651">
    <property type="entry name" value="1,4-ALPHA-GLUCAN-BRANCHING ENZYME"/>
    <property type="match status" value="1"/>
</dbReference>
<dbReference type="FunFam" id="2.60.40.1180:FF:000050">
    <property type="entry name" value="1,4-alpha-glucan branching enzyme"/>
    <property type="match status" value="1"/>
</dbReference>
<accession>A0A1W2DVE8</accession>
<dbReference type="InterPro" id="IPR006047">
    <property type="entry name" value="GH13_cat_dom"/>
</dbReference>
<comment type="similarity">
    <text evidence="3">Belongs to the glycosyl hydrolase 13 family. GlgB subfamily.</text>
</comment>